<dbReference type="Gramene" id="PNW75351">
    <property type="protein sequence ID" value="PNW75351"/>
    <property type="gene ID" value="CHLRE_12g523550v5"/>
</dbReference>
<dbReference type="KEGG" id="cre:CHLRE_12g523550v5"/>
<feature type="compositionally biased region" description="Acidic residues" evidence="1">
    <location>
        <begin position="94"/>
        <end position="111"/>
    </location>
</feature>
<accession>A0A2K3D4A7</accession>
<dbReference type="RefSeq" id="XP_001697025.2">
    <property type="nucleotide sequence ID" value="XM_001696973.2"/>
</dbReference>
<dbReference type="InterPro" id="IPR029063">
    <property type="entry name" value="SAM-dependent_MTases_sf"/>
</dbReference>
<organism evidence="3 4">
    <name type="scientific">Chlamydomonas reinhardtii</name>
    <name type="common">Chlamydomonas smithii</name>
    <dbReference type="NCBI Taxonomy" id="3055"/>
    <lineage>
        <taxon>Eukaryota</taxon>
        <taxon>Viridiplantae</taxon>
        <taxon>Chlorophyta</taxon>
        <taxon>core chlorophytes</taxon>
        <taxon>Chlorophyceae</taxon>
        <taxon>CS clade</taxon>
        <taxon>Chlamydomonadales</taxon>
        <taxon>Chlamydomonadaceae</taxon>
        <taxon>Chlamydomonas</taxon>
    </lineage>
</organism>
<dbReference type="GO" id="GO:0008168">
    <property type="term" value="F:methyltransferase activity"/>
    <property type="evidence" value="ECO:0000318"/>
    <property type="project" value="GO_Central"/>
</dbReference>
<dbReference type="CDD" id="cd02440">
    <property type="entry name" value="AdoMet_MTases"/>
    <property type="match status" value="1"/>
</dbReference>
<dbReference type="Proteomes" id="UP000006906">
    <property type="component" value="Chromosome 12"/>
</dbReference>
<dbReference type="AlphaFoldDB" id="A0A2K3D4A7"/>
<dbReference type="OrthoDB" id="10251242at2759"/>
<dbReference type="PANTHER" id="PTHR43591">
    <property type="entry name" value="METHYLTRANSFERASE"/>
    <property type="match status" value="1"/>
</dbReference>
<name>A0A2K3D4A7_CHLRE</name>
<dbReference type="InParanoid" id="A0A2K3D4A7"/>
<feature type="compositionally biased region" description="Basic and acidic residues" evidence="1">
    <location>
        <begin position="39"/>
        <end position="54"/>
    </location>
</feature>
<dbReference type="Gene3D" id="3.40.50.150">
    <property type="entry name" value="Vaccinia Virus protein VP39"/>
    <property type="match status" value="1"/>
</dbReference>
<gene>
    <name evidence="3" type="ORF">CHLRE_12g523550v5</name>
</gene>
<protein>
    <recommendedName>
        <fullName evidence="2">Methyltransferase domain-containing protein</fullName>
    </recommendedName>
</protein>
<reference evidence="3 4" key="1">
    <citation type="journal article" date="2007" name="Science">
        <title>The Chlamydomonas genome reveals the evolution of key animal and plant functions.</title>
        <authorList>
            <person name="Merchant S.S."/>
            <person name="Prochnik S.E."/>
            <person name="Vallon O."/>
            <person name="Harris E.H."/>
            <person name="Karpowicz S.J."/>
            <person name="Witman G.B."/>
            <person name="Terry A."/>
            <person name="Salamov A."/>
            <person name="Fritz-Laylin L.K."/>
            <person name="Marechal-Drouard L."/>
            <person name="Marshall W.F."/>
            <person name="Qu L.H."/>
            <person name="Nelson D.R."/>
            <person name="Sanderfoot A.A."/>
            <person name="Spalding M.H."/>
            <person name="Kapitonov V.V."/>
            <person name="Ren Q."/>
            <person name="Ferris P."/>
            <person name="Lindquist E."/>
            <person name="Shapiro H."/>
            <person name="Lucas S.M."/>
            <person name="Grimwood J."/>
            <person name="Schmutz J."/>
            <person name="Cardol P."/>
            <person name="Cerutti H."/>
            <person name="Chanfreau G."/>
            <person name="Chen C.L."/>
            <person name="Cognat V."/>
            <person name="Croft M.T."/>
            <person name="Dent R."/>
            <person name="Dutcher S."/>
            <person name="Fernandez E."/>
            <person name="Fukuzawa H."/>
            <person name="Gonzalez-Ballester D."/>
            <person name="Gonzalez-Halphen D."/>
            <person name="Hallmann A."/>
            <person name="Hanikenne M."/>
            <person name="Hippler M."/>
            <person name="Inwood W."/>
            <person name="Jabbari K."/>
            <person name="Kalanon M."/>
            <person name="Kuras R."/>
            <person name="Lefebvre P.A."/>
            <person name="Lemaire S.D."/>
            <person name="Lobanov A.V."/>
            <person name="Lohr M."/>
            <person name="Manuell A."/>
            <person name="Meier I."/>
            <person name="Mets L."/>
            <person name="Mittag M."/>
            <person name="Mittelmeier T."/>
            <person name="Moroney J.V."/>
            <person name="Moseley J."/>
            <person name="Napoli C."/>
            <person name="Nedelcu A.M."/>
            <person name="Niyogi K."/>
            <person name="Novoselov S.V."/>
            <person name="Paulsen I.T."/>
            <person name="Pazour G."/>
            <person name="Purton S."/>
            <person name="Ral J.P."/>
            <person name="Riano-Pachon D.M."/>
            <person name="Riekhof W."/>
            <person name="Rymarquis L."/>
            <person name="Schroda M."/>
            <person name="Stern D."/>
            <person name="Umen J."/>
            <person name="Willows R."/>
            <person name="Wilson N."/>
            <person name="Zimmer S.L."/>
            <person name="Allmer J."/>
            <person name="Balk J."/>
            <person name="Bisova K."/>
            <person name="Chen C.J."/>
            <person name="Elias M."/>
            <person name="Gendler K."/>
            <person name="Hauser C."/>
            <person name="Lamb M.R."/>
            <person name="Ledford H."/>
            <person name="Long J.C."/>
            <person name="Minagawa J."/>
            <person name="Page M.D."/>
            <person name="Pan J."/>
            <person name="Pootakham W."/>
            <person name="Roje S."/>
            <person name="Rose A."/>
            <person name="Stahlberg E."/>
            <person name="Terauchi A.M."/>
            <person name="Yang P."/>
            <person name="Ball S."/>
            <person name="Bowler C."/>
            <person name="Dieckmann C.L."/>
            <person name="Gladyshev V.N."/>
            <person name="Green P."/>
            <person name="Jorgensen R."/>
            <person name="Mayfield S."/>
            <person name="Mueller-Roeber B."/>
            <person name="Rajamani S."/>
            <person name="Sayre R.T."/>
            <person name="Brokstein P."/>
            <person name="Dubchak I."/>
            <person name="Goodstein D."/>
            <person name="Hornick L."/>
            <person name="Huang Y.W."/>
            <person name="Jhaveri J."/>
            <person name="Luo Y."/>
            <person name="Martinez D."/>
            <person name="Ngau W.C."/>
            <person name="Otillar B."/>
            <person name="Poliakov A."/>
            <person name="Porter A."/>
            <person name="Szajkowski L."/>
            <person name="Werner G."/>
            <person name="Zhou K."/>
            <person name="Grigoriev I.V."/>
            <person name="Rokhsar D.S."/>
            <person name="Grossman A.R."/>
        </authorList>
    </citation>
    <scope>NUCLEOTIDE SEQUENCE [LARGE SCALE GENOMIC DNA]</scope>
    <source>
        <strain evidence="4">CC-503</strain>
    </source>
</reference>
<sequence>MACAAGRRLERLREDEDEWRQRKGLRGSPTTTKGGRRRDRGEGGADAEHGDSRSARGRPTAAAISAVELSDRELQEPSSSGLGRGSGDGQESLREEEEEAREEEGEDEDDEAGPRSAEDGFFDGKSYRLVSTESGENTILINGVKMHISMSKRPSQDAEDKCKLIKVRKGSTVLDICCGLGYSASAAARLGAKRVVSLEVDANVLEVARQNPASAALFDPEGPIQIVMGPAQESILAFDDESFSGVMHDPPRFSFAGELYSQAFYNEVFRVLKCGGRFFHYTGNPGGRSSIPNGVKRRMMLSGFVNVKWIDTCQGMLGIKP</sequence>
<dbReference type="EMBL" id="CM008973">
    <property type="protein sequence ID" value="PNW75351.1"/>
    <property type="molecule type" value="Genomic_DNA"/>
</dbReference>
<evidence type="ECO:0000259" key="2">
    <source>
        <dbReference type="Pfam" id="PF13649"/>
    </source>
</evidence>
<dbReference type="InterPro" id="IPR041698">
    <property type="entry name" value="Methyltransf_25"/>
</dbReference>
<evidence type="ECO:0000313" key="4">
    <source>
        <dbReference type="Proteomes" id="UP000006906"/>
    </source>
</evidence>
<evidence type="ECO:0000313" key="3">
    <source>
        <dbReference type="EMBL" id="PNW75351.1"/>
    </source>
</evidence>
<feature type="domain" description="Methyltransferase" evidence="2">
    <location>
        <begin position="173"/>
        <end position="276"/>
    </location>
</feature>
<evidence type="ECO:0000256" key="1">
    <source>
        <dbReference type="SAM" id="MobiDB-lite"/>
    </source>
</evidence>
<feature type="region of interest" description="Disordered" evidence="1">
    <location>
        <begin position="1"/>
        <end position="123"/>
    </location>
</feature>
<dbReference type="GeneID" id="5722534"/>
<dbReference type="Pfam" id="PF13649">
    <property type="entry name" value="Methyltransf_25"/>
    <property type="match status" value="1"/>
</dbReference>
<keyword evidence="4" id="KW-1185">Reference proteome</keyword>
<proteinExistence type="predicted"/>
<dbReference type="SUPFAM" id="SSF53335">
    <property type="entry name" value="S-adenosyl-L-methionine-dependent methyltransferases"/>
    <property type="match status" value="1"/>
</dbReference>
<dbReference type="PaxDb" id="3055-EDP00717"/>
<dbReference type="PANTHER" id="PTHR43591:SF24">
    <property type="entry name" value="2-METHOXY-6-POLYPRENYL-1,4-BENZOQUINOL METHYLASE, MITOCHONDRIAL"/>
    <property type="match status" value="1"/>
</dbReference>
<dbReference type="ExpressionAtlas" id="A0A2K3D4A7">
    <property type="expression patterns" value="baseline"/>
</dbReference>